<dbReference type="Proteomes" id="UP000186955">
    <property type="component" value="Unassembled WGS sequence"/>
</dbReference>
<dbReference type="OrthoDB" id="270167at2759"/>
<evidence type="ECO:0000313" key="4">
    <source>
        <dbReference type="EMBL" id="OKP07706.1"/>
    </source>
</evidence>
<accession>A0A1Q5U5E0</accession>
<dbReference type="AlphaFoldDB" id="A0A1Q5U5E0"/>
<keyword evidence="5" id="KW-1185">Reference proteome</keyword>
<dbReference type="PANTHER" id="PTHR11364:SF27">
    <property type="entry name" value="SULFURTRANSFERASE"/>
    <property type="match status" value="1"/>
</dbReference>
<dbReference type="GO" id="GO:0004792">
    <property type="term" value="F:thiosulfate-cyanide sulfurtransferase activity"/>
    <property type="evidence" value="ECO:0007669"/>
    <property type="project" value="TreeGrafter"/>
</dbReference>
<dbReference type="PROSITE" id="PS50206">
    <property type="entry name" value="RHODANESE_3"/>
    <property type="match status" value="2"/>
</dbReference>
<dbReference type="CDD" id="cd01449">
    <property type="entry name" value="TST_Repeat_2"/>
    <property type="match status" value="1"/>
</dbReference>
<gene>
    <name evidence="4" type="ORF">PENSUB_5821</name>
</gene>
<dbReference type="GO" id="GO:0005739">
    <property type="term" value="C:mitochondrion"/>
    <property type="evidence" value="ECO:0007669"/>
    <property type="project" value="TreeGrafter"/>
</dbReference>
<dbReference type="SMART" id="SM00450">
    <property type="entry name" value="RHOD"/>
    <property type="match status" value="2"/>
</dbReference>
<sequence>MGSSTPFSSLFISPAELHDALSDTSSAVRVIPLIAGRNSSLQSFESQHIPGSVFLNMDIIRDTNSRYPMMLPTPSQFASYMTELQITPNDVLVIYDPMEPGFYSSPRVAWMCQHFGHKAVHVLNTFPRYVEERFPVATGKVSMPTNTTTEATYPEQTVSIARNVISFEELRDIIAEPAQAQKYQIIDSRPSARFSGPPDTEPSALPVGHIPSAINVPFSSLLGSDKKVLSPAELTELFNRAGVRADVPTVLYCNTGVTAAGLDLALSASGLNISTRLYDGSWSEWSKRADKEGMMVNE</sequence>
<organism evidence="4 5">
    <name type="scientific">Penicillium subrubescens</name>
    <dbReference type="NCBI Taxonomy" id="1316194"/>
    <lineage>
        <taxon>Eukaryota</taxon>
        <taxon>Fungi</taxon>
        <taxon>Dikarya</taxon>
        <taxon>Ascomycota</taxon>
        <taxon>Pezizomycotina</taxon>
        <taxon>Eurotiomycetes</taxon>
        <taxon>Eurotiomycetidae</taxon>
        <taxon>Eurotiales</taxon>
        <taxon>Aspergillaceae</taxon>
        <taxon>Penicillium</taxon>
    </lineage>
</organism>
<dbReference type="PANTHER" id="PTHR11364">
    <property type="entry name" value="THIOSULFATE SULFERTANSFERASE"/>
    <property type="match status" value="1"/>
</dbReference>
<feature type="domain" description="Rhodanese" evidence="3">
    <location>
        <begin position="48"/>
        <end position="138"/>
    </location>
</feature>
<protein>
    <submittedName>
        <fullName evidence="4">Thiosulfate sulfurtransferase</fullName>
    </submittedName>
</protein>
<dbReference type="InterPro" id="IPR036873">
    <property type="entry name" value="Rhodanese-like_dom_sf"/>
</dbReference>
<reference evidence="4 5" key="1">
    <citation type="submission" date="2016-10" db="EMBL/GenBank/DDBJ databases">
        <title>Genome sequence of the ascomycete fungus Penicillium subrubescens.</title>
        <authorList>
            <person name="De Vries R.P."/>
            <person name="Peng M."/>
            <person name="Dilokpimol A."/>
            <person name="Hilden K."/>
            <person name="Makela M.R."/>
            <person name="Grigoriev I."/>
            <person name="Riley R."/>
            <person name="Granchi Z."/>
        </authorList>
    </citation>
    <scope>NUCLEOTIDE SEQUENCE [LARGE SCALE GENOMIC DNA]</scope>
    <source>
        <strain evidence="4 5">CBS 132785</strain>
    </source>
</reference>
<dbReference type="Pfam" id="PF00581">
    <property type="entry name" value="Rhodanese"/>
    <property type="match status" value="1"/>
</dbReference>
<proteinExistence type="predicted"/>
<dbReference type="STRING" id="1316194.A0A1Q5U5E0"/>
<dbReference type="SUPFAM" id="SSF52821">
    <property type="entry name" value="Rhodanese/Cell cycle control phosphatase"/>
    <property type="match status" value="2"/>
</dbReference>
<evidence type="ECO:0000256" key="1">
    <source>
        <dbReference type="ARBA" id="ARBA00022679"/>
    </source>
</evidence>
<dbReference type="InterPro" id="IPR045078">
    <property type="entry name" value="TST/MPST-like"/>
</dbReference>
<feature type="domain" description="Rhodanese" evidence="3">
    <location>
        <begin position="179"/>
        <end position="294"/>
    </location>
</feature>
<comment type="caution">
    <text evidence="4">The sequence shown here is derived from an EMBL/GenBank/DDBJ whole genome shotgun (WGS) entry which is preliminary data.</text>
</comment>
<evidence type="ECO:0000256" key="2">
    <source>
        <dbReference type="ARBA" id="ARBA00022737"/>
    </source>
</evidence>
<dbReference type="CDD" id="cd01448">
    <property type="entry name" value="TST_Repeat_1"/>
    <property type="match status" value="1"/>
</dbReference>
<evidence type="ECO:0000313" key="5">
    <source>
        <dbReference type="Proteomes" id="UP000186955"/>
    </source>
</evidence>
<evidence type="ECO:0000259" key="3">
    <source>
        <dbReference type="PROSITE" id="PS50206"/>
    </source>
</evidence>
<keyword evidence="1 4" id="KW-0808">Transferase</keyword>
<dbReference type="InterPro" id="IPR001763">
    <property type="entry name" value="Rhodanese-like_dom"/>
</dbReference>
<dbReference type="EMBL" id="MNBE01000579">
    <property type="protein sequence ID" value="OKP07706.1"/>
    <property type="molecule type" value="Genomic_DNA"/>
</dbReference>
<keyword evidence="2" id="KW-0677">Repeat</keyword>
<dbReference type="Gene3D" id="3.40.250.10">
    <property type="entry name" value="Rhodanese-like domain"/>
    <property type="match status" value="2"/>
</dbReference>
<name>A0A1Q5U5E0_9EURO</name>